<protein>
    <submittedName>
        <fullName evidence="1">Uncharacterized protein</fullName>
    </submittedName>
</protein>
<organism evidence="1 2">
    <name type="scientific">Xylocopa violacea</name>
    <name type="common">Violet carpenter bee</name>
    <name type="synonym">Apis violacea</name>
    <dbReference type="NCBI Taxonomy" id="135666"/>
    <lineage>
        <taxon>Eukaryota</taxon>
        <taxon>Metazoa</taxon>
        <taxon>Ecdysozoa</taxon>
        <taxon>Arthropoda</taxon>
        <taxon>Hexapoda</taxon>
        <taxon>Insecta</taxon>
        <taxon>Pterygota</taxon>
        <taxon>Neoptera</taxon>
        <taxon>Endopterygota</taxon>
        <taxon>Hymenoptera</taxon>
        <taxon>Apocrita</taxon>
        <taxon>Aculeata</taxon>
        <taxon>Apoidea</taxon>
        <taxon>Anthophila</taxon>
        <taxon>Apidae</taxon>
        <taxon>Xylocopa</taxon>
        <taxon>Xylocopa</taxon>
    </lineage>
</organism>
<evidence type="ECO:0000313" key="2">
    <source>
        <dbReference type="Proteomes" id="UP001642520"/>
    </source>
</evidence>
<accession>A0ABP1NSA4</accession>
<dbReference type="Proteomes" id="UP001642520">
    <property type="component" value="Unassembled WGS sequence"/>
</dbReference>
<reference evidence="1 2" key="1">
    <citation type="submission" date="2024-08" db="EMBL/GenBank/DDBJ databases">
        <authorList>
            <person name="Will J Nash"/>
            <person name="Angela Man"/>
            <person name="Seanna McTaggart"/>
            <person name="Kendall Baker"/>
            <person name="Tom Barker"/>
            <person name="Leah Catchpole"/>
            <person name="Alex Durrant"/>
            <person name="Karim Gharbi"/>
            <person name="Naomi Irish"/>
            <person name="Gemy Kaithakottil"/>
            <person name="Debby Ku"/>
            <person name="Aaliyah Providence"/>
            <person name="Felix Shaw"/>
            <person name="David Swarbreck"/>
            <person name="Chris Watkins"/>
            <person name="Ann M. McCartney"/>
            <person name="Giulio Formenti"/>
            <person name="Alice Mouton"/>
            <person name="Noel Vella"/>
            <person name="Bjorn M von Reumont"/>
            <person name="Adriana Vella"/>
            <person name="Wilfried Haerty"/>
        </authorList>
    </citation>
    <scope>NUCLEOTIDE SEQUENCE [LARGE SCALE GENOMIC DNA]</scope>
</reference>
<proteinExistence type="predicted"/>
<gene>
    <name evidence="1" type="ORF">XYLVIOL_LOCUS6346</name>
</gene>
<sequence>MTENKRQVLKCPCMSKRLYKQQRRKDPCKRKRQTFVYNPEEEMWHEPYLKELRREFSDVSILCDSKIELPWKDIALPAAGMKIRQEVSLTPLHDSTADTDDKDAEKELAEKESLGTMLLPWKDLIITETVPSTQARADSCDSTLEIPWSDLVLEKPIDIQPVQEEACVTDDVEIPWNDILIPRNIVIESQKKKHPSSKYPPRPGKDAKCCCVSVGCKINYTAACK</sequence>
<comment type="caution">
    <text evidence="1">The sequence shown here is derived from an EMBL/GenBank/DDBJ whole genome shotgun (WGS) entry which is preliminary data.</text>
</comment>
<evidence type="ECO:0000313" key="1">
    <source>
        <dbReference type="EMBL" id="CAL7943884.1"/>
    </source>
</evidence>
<name>A0ABP1NSA4_XYLVO</name>
<keyword evidence="2" id="KW-1185">Reference proteome</keyword>
<dbReference type="EMBL" id="CAXAJV020001293">
    <property type="protein sequence ID" value="CAL7943884.1"/>
    <property type="molecule type" value="Genomic_DNA"/>
</dbReference>